<sequence length="88" mass="10369">LLALHLSKVPLGLQTPPKLNLQEDDPSDGTEGDPNLPDQEEDVRTRRHHHREEYRLLLKTLDREIERLKQNVRADLLDYLMKQETHLL</sequence>
<name>G3DRD4_9PAPI</name>
<feature type="compositionally biased region" description="Acidic residues" evidence="2">
    <location>
        <begin position="22"/>
        <end position="31"/>
    </location>
</feature>
<evidence type="ECO:0000313" key="4">
    <source>
        <dbReference type="Proteomes" id="UP000052088"/>
    </source>
</evidence>
<keyword evidence="1" id="KW-0175">Coiled coil</keyword>
<feature type="non-terminal residue" evidence="3">
    <location>
        <position position="1"/>
    </location>
</feature>
<dbReference type="KEGG" id="vg:11175055"/>
<dbReference type="GeneID" id="11175055"/>
<feature type="region of interest" description="Disordered" evidence="2">
    <location>
        <begin position="12"/>
        <end position="50"/>
    </location>
</feature>
<evidence type="ECO:0000256" key="2">
    <source>
        <dbReference type="SAM" id="MobiDB-lite"/>
    </source>
</evidence>
<dbReference type="EMBL" id="HQ262535">
    <property type="protein sequence ID" value="AEO16187.1"/>
    <property type="molecule type" value="Genomic_DNA"/>
</dbReference>
<reference evidence="3 4" key="1">
    <citation type="journal article" date="2011" name="Virol. J.">
        <title>Novel snake papillomavirus does not cluster with other non-mammalian papillomaviruses.</title>
        <authorList>
            <person name="Lange C.E."/>
            <person name="Favrot C."/>
            <person name="Ackermann M."/>
            <person name="Gull J."/>
            <person name="Vetsch E."/>
            <person name="Tobler K."/>
        </authorList>
    </citation>
    <scope>NUCLEOTIDE SEQUENCE [LARGE SCALE GENOMIC DNA]</scope>
    <source>
        <strain evidence="4">Isolate Zurich 2009</strain>
    </source>
</reference>
<feature type="coiled-coil region" evidence="1">
    <location>
        <begin position="51"/>
        <end position="78"/>
    </location>
</feature>
<dbReference type="RefSeq" id="YP_004857839.1">
    <property type="nucleotide sequence ID" value="NC_016013.1"/>
</dbReference>
<accession>G3DRD4</accession>
<evidence type="ECO:0000313" key="3">
    <source>
        <dbReference type="EMBL" id="AEO16187.1"/>
    </source>
</evidence>
<evidence type="ECO:0000256" key="1">
    <source>
        <dbReference type="SAM" id="Coils"/>
    </source>
</evidence>
<dbReference type="Proteomes" id="UP000052088">
    <property type="component" value="Segment"/>
</dbReference>
<keyword evidence="4" id="KW-1185">Reference proteome</keyword>
<organism evidence="3 4">
    <name type="scientific">Morelia spilota papillomavirus 1</name>
    <dbReference type="NCBI Taxonomy" id="1081054"/>
    <lineage>
        <taxon>Viruses</taxon>
        <taxon>Monodnaviria</taxon>
        <taxon>Shotokuvirae</taxon>
        <taxon>Cossaviricota</taxon>
        <taxon>Papovaviricetes</taxon>
        <taxon>Zurhausenvirales</taxon>
        <taxon>Papillomaviridae</taxon>
        <taxon>Firstpapillomavirinae</taxon>
        <taxon>Dyomupapillomavirus</taxon>
        <taxon>Dyomupapillomavirus 1</taxon>
    </lineage>
</organism>
<proteinExistence type="predicted"/>
<protein>
    <submittedName>
        <fullName evidence="3">E4</fullName>
    </submittedName>
</protein>